<dbReference type="WBParaSite" id="ASIM_0002151101-mRNA-1">
    <property type="protein sequence ID" value="ASIM_0002151101-mRNA-1"/>
    <property type="gene ID" value="ASIM_0002151101"/>
</dbReference>
<dbReference type="GO" id="GO:0007032">
    <property type="term" value="P:endosome organization"/>
    <property type="evidence" value="ECO:0007669"/>
    <property type="project" value="InterPro"/>
</dbReference>
<keyword evidence="1" id="KW-0812">Transmembrane</keyword>
<accession>A0A0M3KKI1</accession>
<reference evidence="2" key="1">
    <citation type="submission" date="2017-02" db="UniProtKB">
        <authorList>
            <consortium name="WormBaseParasite"/>
        </authorList>
    </citation>
    <scope>IDENTIFICATION</scope>
</reference>
<proteinExistence type="predicted"/>
<keyword evidence="1" id="KW-0472">Membrane</keyword>
<dbReference type="GO" id="GO:0010008">
    <property type="term" value="C:endosome membrane"/>
    <property type="evidence" value="ECO:0007669"/>
    <property type="project" value="TreeGrafter"/>
</dbReference>
<keyword evidence="1" id="KW-1133">Transmembrane helix</keyword>
<evidence type="ECO:0000256" key="1">
    <source>
        <dbReference type="SAM" id="Phobius"/>
    </source>
</evidence>
<organism evidence="2">
    <name type="scientific">Anisakis simplex</name>
    <name type="common">Herring worm</name>
    <dbReference type="NCBI Taxonomy" id="6269"/>
    <lineage>
        <taxon>Eukaryota</taxon>
        <taxon>Metazoa</taxon>
        <taxon>Ecdysozoa</taxon>
        <taxon>Nematoda</taxon>
        <taxon>Chromadorea</taxon>
        <taxon>Rhabditida</taxon>
        <taxon>Spirurina</taxon>
        <taxon>Ascaridomorpha</taxon>
        <taxon>Ascaridoidea</taxon>
        <taxon>Anisakidae</taxon>
        <taxon>Anisakis</taxon>
        <taxon>Anisakis simplex complex</taxon>
    </lineage>
</organism>
<dbReference type="AlphaFoldDB" id="A0A0M3KKI1"/>
<dbReference type="GO" id="GO:0006898">
    <property type="term" value="P:receptor-mediated endocytosis"/>
    <property type="evidence" value="ECO:0007669"/>
    <property type="project" value="TreeGrafter"/>
</dbReference>
<evidence type="ECO:0000313" key="2">
    <source>
        <dbReference type="WBParaSite" id="ASIM_0002151101-mRNA-1"/>
    </source>
</evidence>
<dbReference type="PANTHER" id="PTHR36983:SF2">
    <property type="entry name" value="DNAJ HOMOLOG SUBFAMILY C MEMBER 13"/>
    <property type="match status" value="1"/>
</dbReference>
<dbReference type="InterPro" id="IPR044978">
    <property type="entry name" value="GRV2/DNAJC13"/>
</dbReference>
<dbReference type="PANTHER" id="PTHR36983">
    <property type="entry name" value="DNAJ HOMOLOG SUBFAMILY C MEMBER 13"/>
    <property type="match status" value="1"/>
</dbReference>
<protein>
    <submittedName>
        <fullName evidence="2">DnaJ homolog subfamily C member 13 (inferred by orthology to a human protein)</fullName>
    </submittedName>
</protein>
<sequence>LARSSCEALACLAGFREGTPDNDGVQNSLRAMLTPFICRQMRENKNNDLVLKLLNSNSEDPYLIWDNATRAELLEFVEYHRTSNTNSSELFGAEFRLSIYADELVVGDIFVRIYNEQPNFTLLIASSEDGMKQIAMCLEALANLLVANPGWFLLVVVVVVKF</sequence>
<name>A0A0M3KKI1_ANISI</name>
<feature type="transmembrane region" description="Helical" evidence="1">
    <location>
        <begin position="140"/>
        <end position="160"/>
    </location>
</feature>
<dbReference type="GO" id="GO:2000641">
    <property type="term" value="P:regulation of early endosome to late endosome transport"/>
    <property type="evidence" value="ECO:0007669"/>
    <property type="project" value="InterPro"/>
</dbReference>